<dbReference type="Proteomes" id="UP001518872">
    <property type="component" value="Unassembled WGS sequence"/>
</dbReference>
<comment type="caution">
    <text evidence="1">The sequence shown here is derived from an EMBL/GenBank/DDBJ whole genome shotgun (WGS) entry which is preliminary data.</text>
</comment>
<sequence>MNVITCPAPVAPTGTAGITTGAAAAVGAGQAGRVPTTTLMSKEFP</sequence>
<reference evidence="1 2" key="1">
    <citation type="submission" date="2021-02" db="EMBL/GenBank/DDBJ databases">
        <authorList>
            <person name="Ra J.-S."/>
        </authorList>
    </citation>
    <scope>NUCLEOTIDE SEQUENCE [LARGE SCALE GENOMIC DNA]</scope>
    <source>
        <strain evidence="1 2">MMS20-R1-14</strain>
    </source>
</reference>
<organism evidence="1 2">
    <name type="scientific">Micromonospora humida</name>
    <dbReference type="NCBI Taxonomy" id="2809018"/>
    <lineage>
        <taxon>Bacteria</taxon>
        <taxon>Bacillati</taxon>
        <taxon>Actinomycetota</taxon>
        <taxon>Actinomycetes</taxon>
        <taxon>Micromonosporales</taxon>
        <taxon>Micromonosporaceae</taxon>
        <taxon>Micromonospora</taxon>
    </lineage>
</organism>
<name>A0ABS2ILA6_9ACTN</name>
<protein>
    <submittedName>
        <fullName evidence="1">Uncharacterized protein</fullName>
    </submittedName>
</protein>
<evidence type="ECO:0000313" key="1">
    <source>
        <dbReference type="EMBL" id="MBM7075127.1"/>
    </source>
</evidence>
<keyword evidence="2" id="KW-1185">Reference proteome</keyword>
<dbReference type="EMBL" id="JAFEUC010000001">
    <property type="protein sequence ID" value="MBM7075127.1"/>
    <property type="molecule type" value="Genomic_DNA"/>
</dbReference>
<gene>
    <name evidence="1" type="ORF">JQX11_01990</name>
</gene>
<accession>A0ABS2ILA6</accession>
<dbReference type="RefSeq" id="WP_204923185.1">
    <property type="nucleotide sequence ID" value="NZ_JAFEUC010000001.1"/>
</dbReference>
<proteinExistence type="predicted"/>
<evidence type="ECO:0000313" key="2">
    <source>
        <dbReference type="Proteomes" id="UP001518872"/>
    </source>
</evidence>